<dbReference type="AlphaFoldDB" id="A0A7R9GHM3"/>
<evidence type="ECO:0000313" key="5">
    <source>
        <dbReference type="EMBL" id="CAD7282911.1"/>
    </source>
</evidence>
<evidence type="ECO:0000256" key="4">
    <source>
        <dbReference type="ARBA" id="ARBA00023306"/>
    </source>
</evidence>
<dbReference type="GO" id="GO:0031145">
    <property type="term" value="P:anaphase-promoting complex-dependent catabolic process"/>
    <property type="evidence" value="ECO:0007669"/>
    <property type="project" value="TreeGrafter"/>
</dbReference>
<evidence type="ECO:0008006" key="7">
    <source>
        <dbReference type="Google" id="ProtNLM"/>
    </source>
</evidence>
<evidence type="ECO:0000256" key="2">
    <source>
        <dbReference type="ARBA" id="ARBA00022618"/>
    </source>
</evidence>
<evidence type="ECO:0000256" key="1">
    <source>
        <dbReference type="ARBA" id="ARBA00010547"/>
    </source>
</evidence>
<proteinExistence type="inferred from homology"/>
<dbReference type="Proteomes" id="UP000678499">
    <property type="component" value="Unassembled WGS sequence"/>
</dbReference>
<dbReference type="OrthoDB" id="26401at2759"/>
<keyword evidence="2" id="KW-0132">Cell division</keyword>
<dbReference type="Gene3D" id="1.25.10.10">
    <property type="entry name" value="Leucine-rich Repeat Variant"/>
    <property type="match status" value="1"/>
</dbReference>
<accession>A0A7R9GHM3</accession>
<dbReference type="GO" id="GO:0007091">
    <property type="term" value="P:metaphase/anaphase transition of mitotic cell cycle"/>
    <property type="evidence" value="ECO:0007669"/>
    <property type="project" value="TreeGrafter"/>
</dbReference>
<keyword evidence="3" id="KW-0498">Mitosis</keyword>
<dbReference type="InterPro" id="IPR011989">
    <property type="entry name" value="ARM-like"/>
</dbReference>
<dbReference type="PANTHER" id="PTHR12827">
    <property type="entry name" value="MEIOTIC CHECKPOINT REGULATOR TSG24 FAMILY MEMBER"/>
    <property type="match status" value="1"/>
</dbReference>
<dbReference type="PANTHER" id="PTHR12827:SF3">
    <property type="entry name" value="ANAPHASE-PROMOTING COMPLEX SUBUNIT 1"/>
    <property type="match status" value="1"/>
</dbReference>
<keyword evidence="4" id="KW-0131">Cell cycle</keyword>
<comment type="similarity">
    <text evidence="1">Belongs to the APC1 family.</text>
</comment>
<name>A0A7R9GHM3_9CRUS</name>
<protein>
    <recommendedName>
        <fullName evidence="7">Anaphase-promoting complex subunit 1</fullName>
    </recommendedName>
</protein>
<evidence type="ECO:0000313" key="6">
    <source>
        <dbReference type="Proteomes" id="UP000678499"/>
    </source>
</evidence>
<dbReference type="EMBL" id="CAJPEX010004501">
    <property type="protein sequence ID" value="CAG0923063.1"/>
    <property type="molecule type" value="Genomic_DNA"/>
</dbReference>
<dbReference type="GO" id="GO:0060090">
    <property type="term" value="F:molecular adaptor activity"/>
    <property type="evidence" value="ECO:0007669"/>
    <property type="project" value="TreeGrafter"/>
</dbReference>
<gene>
    <name evidence="5" type="ORF">NMOB1V02_LOCUS10529</name>
</gene>
<dbReference type="EMBL" id="OA886538">
    <property type="protein sequence ID" value="CAD7282911.1"/>
    <property type="molecule type" value="Genomic_DNA"/>
</dbReference>
<keyword evidence="6" id="KW-1185">Reference proteome</keyword>
<organism evidence="5">
    <name type="scientific">Notodromas monacha</name>
    <dbReference type="NCBI Taxonomy" id="399045"/>
    <lineage>
        <taxon>Eukaryota</taxon>
        <taxon>Metazoa</taxon>
        <taxon>Ecdysozoa</taxon>
        <taxon>Arthropoda</taxon>
        <taxon>Crustacea</taxon>
        <taxon>Oligostraca</taxon>
        <taxon>Ostracoda</taxon>
        <taxon>Podocopa</taxon>
        <taxon>Podocopida</taxon>
        <taxon>Cypridocopina</taxon>
        <taxon>Cypridoidea</taxon>
        <taxon>Cyprididae</taxon>
        <taxon>Notodromas</taxon>
    </lineage>
</organism>
<dbReference type="InterPro" id="IPR024990">
    <property type="entry name" value="Apc1"/>
</dbReference>
<dbReference type="GO" id="GO:0005680">
    <property type="term" value="C:anaphase-promoting complex"/>
    <property type="evidence" value="ECO:0007669"/>
    <property type="project" value="InterPro"/>
</dbReference>
<reference evidence="5" key="1">
    <citation type="submission" date="2020-11" db="EMBL/GenBank/DDBJ databases">
        <authorList>
            <person name="Tran Van P."/>
        </authorList>
    </citation>
    <scope>NUCLEOTIDE SEQUENCE</scope>
</reference>
<dbReference type="GO" id="GO:0051301">
    <property type="term" value="P:cell division"/>
    <property type="evidence" value="ECO:0007669"/>
    <property type="project" value="UniProtKB-KW"/>
</dbReference>
<sequence>RRGLFTLRIANRVAFEPEVVPKLCLTGKAVPRSTTVELSRLEVPADMALWPSFHNGVASGLRIRSGDKSMCSSWVVFNKPQITPGATPAVVANTVAQHGGFLLAMGLNGHLKHLASLNAHDYLRQCKELVTVGMLLGMGADFCGTQNLNVLKLITLHMEAMTVPTPVDLDIAMPVQTAAAISLGLLYMGSGDGHISRVLLEEIGRPPGPEMDDSKDRESYCLSAGLALGMVCLGRGEEILGEGAKRPCFDSKTPRTLADTLTVTDWLSLPATAYGLDCVRPDLIMLRVISRGLILWSKIQPKDDWVKDQIPSYIPKCIPKVLGVLPGEPSTGLRLSLTDRSVLGDEEDDTEFGETQDLELMSQAYCNVVAGSCLVMAMRFAGSGDKTAFEVIYRYAKAFLKLVGRQNPALRLQSDFIHRATVMNCVGVLTLSLGVLMAGTGDLKSLKVCRAIHFKTALRHLIVMAAEPRHLVPFLVPSVHVEDDSGMPVSAKLFVVCRPDGHLVGSDKSQGIVQLPGLLPELDTVESIKLVGKRFWSYGFERGKPSWDLLMDIMRKRSGYTPVQARQGAETYEIDPSGFRSRKAALLTSSHGVTWTYQSCDVSAFLGLPGIAEIPEFILGSASPEDADAKERAEHDRITTLFFEYVTQGRIIAFGDALMLSNIARSLKDGCSKKDFCSQLTVCTRLRQMSLAIAYHLQALRHLIVMAAEPRHLVPFLVPSVHVEDDSGMPVSAKLFVVCRPDGHLVGSDKSQGIVQLPGLLPELDTVESIKLVGKRFWSYGFERGKPSWDLLMDIMRKRSGYTPVQARQGAETYEIDPSGFRSRKAALLTSSHGVTWTYQSCDVSAFLGLPGIAEIPEFILGSASPEDADAKERAEHDRITTLFFEYVTQGRIIAFGDALMLSNIARSLKDGCSKKDFCSQLTVCTRLRQMSLAIAFMQQVLPDSKRTKQLVEDFEDDADVVQDVPLVTDAAGTALRSLASDSVDGWRKELLPYLRSYFGWESKASTTGVTMEMSTEISPDFSMKLAMFLEFYRLPFVPPSSMKGEPSAWEWPEWRRTGVMEKMNIGVALDLYNEAILCSESTK</sequence>
<feature type="non-terminal residue" evidence="5">
    <location>
        <position position="1084"/>
    </location>
</feature>
<dbReference type="GO" id="GO:0070979">
    <property type="term" value="P:protein K11-linked ubiquitination"/>
    <property type="evidence" value="ECO:0007669"/>
    <property type="project" value="TreeGrafter"/>
</dbReference>
<evidence type="ECO:0000256" key="3">
    <source>
        <dbReference type="ARBA" id="ARBA00022776"/>
    </source>
</evidence>